<organism evidence="2">
    <name type="scientific">Cyanothece sp. (strain PCC 7425 / ATCC 29141)</name>
    <dbReference type="NCBI Taxonomy" id="395961"/>
    <lineage>
        <taxon>Bacteria</taxon>
        <taxon>Bacillati</taxon>
        <taxon>Cyanobacteriota</taxon>
        <taxon>Cyanophyceae</taxon>
        <taxon>Gomontiellales</taxon>
        <taxon>Cyanothecaceae</taxon>
        <taxon>Cyanothece</taxon>
    </lineage>
</organism>
<dbReference type="AlphaFoldDB" id="B8HKJ5"/>
<dbReference type="eggNOG" id="COG3119">
    <property type="taxonomic scope" value="Bacteria"/>
</dbReference>
<sequence>MHKDSNSSSRRGFLKKAALMGGTLLGGGTTATAISRAASGRSPLKQPNILIVIADQLRYPAWFPNQAQLDQILPNLGSLRRRSVTFRNYYAAATDCTPARSTLLTGLYTHQTGMFLTIVAGGSPQPPGTLTEPTLDPGFPTWGAALRTFGYSTWWFGKFHENNYNSGTLEPYGFSGGTWPDPYGFPGEGEKGDPCITDQFLGWLKSPQSANQPWCTTVSLVQPHDIAYYFKLTDCPNVNQGTSLRLIKQLPANFETPDSLKTNKPSLQSLFLQQQIKGLGLIPYNGPGFEREWLELLNLYLVFQKELDVEVGRILQAIGNSPYSDNTVIIFLSDHGELGGSHGLRGKGSCVYDESMQTPLYIYDPTGRFAKSPSTERKQLVSSVDIMPLLLTLANNGNAQAWYSRYPYLSKRLNILPILLNPAARGRQYVLHTSDEGPIAGIDPTDPSTPPSHVIGYRTARAKLGLYSRWRNNSSNLAIIARGQETELYDYTQQQPSPGLWEINNVASTNPSLLKQYYGALQLAITNELRAPLPGRLKSFQRRAFHRYWQYINHPSSFRPACFNPSQAPCPSRS</sequence>
<dbReference type="PANTHER" id="PTHR46615:SF1">
    <property type="entry name" value="ARYLSULFATASE K"/>
    <property type="match status" value="1"/>
</dbReference>
<accession>B8HKJ5</accession>
<protein>
    <submittedName>
        <fullName evidence="2">Sulfatase</fullName>
    </submittedName>
</protein>
<dbReference type="GO" id="GO:0004065">
    <property type="term" value="F:arylsulfatase activity"/>
    <property type="evidence" value="ECO:0007669"/>
    <property type="project" value="TreeGrafter"/>
</dbReference>
<dbReference type="PANTHER" id="PTHR46615">
    <property type="entry name" value="ARYLSULFATASE K"/>
    <property type="match status" value="1"/>
</dbReference>
<dbReference type="InterPro" id="IPR051849">
    <property type="entry name" value="GAG-degrading_sulfatase"/>
</dbReference>
<dbReference type="PROSITE" id="PS51318">
    <property type="entry name" value="TAT"/>
    <property type="match status" value="1"/>
</dbReference>
<dbReference type="Pfam" id="PF00884">
    <property type="entry name" value="Sulfatase"/>
    <property type="match status" value="1"/>
</dbReference>
<dbReference type="KEGG" id="cyn:Cyan7425_4529"/>
<name>B8HKJ5_CYAP4</name>
<dbReference type="Gene3D" id="3.40.720.10">
    <property type="entry name" value="Alkaline Phosphatase, subunit A"/>
    <property type="match status" value="1"/>
</dbReference>
<dbReference type="InterPro" id="IPR017850">
    <property type="entry name" value="Alkaline_phosphatase_core_sf"/>
</dbReference>
<reference evidence="2" key="1">
    <citation type="submission" date="2009-01" db="EMBL/GenBank/DDBJ databases">
        <title>Complete sequence of chromosome Cyanothece sp. PCC 7425.</title>
        <authorList>
            <consortium name="US DOE Joint Genome Institute"/>
            <person name="Lucas S."/>
            <person name="Copeland A."/>
            <person name="Lapidus A."/>
            <person name="Glavina del Rio T."/>
            <person name="Dalin E."/>
            <person name="Tice H."/>
            <person name="Bruce D."/>
            <person name="Goodwin L."/>
            <person name="Pitluck S."/>
            <person name="Sims D."/>
            <person name="Meineke L."/>
            <person name="Brettin T."/>
            <person name="Detter J.C."/>
            <person name="Han C."/>
            <person name="Larimer F."/>
            <person name="Land M."/>
            <person name="Hauser L."/>
            <person name="Kyrpides N."/>
            <person name="Ovchinnikova G."/>
            <person name="Liberton M."/>
            <person name="Stoeckel J."/>
            <person name="Banerjee A."/>
            <person name="Singh A."/>
            <person name="Page L."/>
            <person name="Sato H."/>
            <person name="Zhao L."/>
            <person name="Sherman L."/>
            <person name="Pakrasi H."/>
            <person name="Richardson P."/>
        </authorList>
    </citation>
    <scope>NUCLEOTIDE SEQUENCE</scope>
    <source>
        <strain evidence="2">PCC 7425</strain>
    </source>
</reference>
<evidence type="ECO:0000259" key="1">
    <source>
        <dbReference type="Pfam" id="PF00884"/>
    </source>
</evidence>
<dbReference type="HOGENOM" id="CLU_436055_0_0_3"/>
<proteinExistence type="predicted"/>
<dbReference type="STRING" id="395961.Cyan7425_4529"/>
<dbReference type="InterPro" id="IPR006311">
    <property type="entry name" value="TAT_signal"/>
</dbReference>
<evidence type="ECO:0000313" key="2">
    <source>
        <dbReference type="EMBL" id="ACL46839.1"/>
    </source>
</evidence>
<dbReference type="InterPro" id="IPR000917">
    <property type="entry name" value="Sulfatase_N"/>
</dbReference>
<feature type="domain" description="Sulfatase N-terminal" evidence="1">
    <location>
        <begin position="47"/>
        <end position="395"/>
    </location>
</feature>
<dbReference type="EMBL" id="CP001344">
    <property type="protein sequence ID" value="ACL46839.1"/>
    <property type="molecule type" value="Genomic_DNA"/>
</dbReference>
<gene>
    <name evidence="2" type="ordered locus">Cyan7425_4529</name>
</gene>
<dbReference type="SUPFAM" id="SSF53649">
    <property type="entry name" value="Alkaline phosphatase-like"/>
    <property type="match status" value="1"/>
</dbReference>
<dbReference type="GO" id="GO:0015024">
    <property type="term" value="F:glucuronate-2-sulfatase activity"/>
    <property type="evidence" value="ECO:0007669"/>
    <property type="project" value="TreeGrafter"/>
</dbReference>
<dbReference type="OrthoDB" id="9762324at2"/>